<evidence type="ECO:0000313" key="8">
    <source>
        <dbReference type="EMBL" id="NJP31137.1"/>
    </source>
</evidence>
<evidence type="ECO:0000256" key="3">
    <source>
        <dbReference type="ARBA" id="ARBA00022692"/>
    </source>
</evidence>
<dbReference type="RefSeq" id="WP_155329174.1">
    <property type="nucleotide sequence ID" value="NZ_JAATEO010000003.1"/>
</dbReference>
<name>A0ABX0Z064_9ACTN</name>
<gene>
    <name evidence="8" type="ORF">HCJ94_03850</name>
</gene>
<dbReference type="InterPro" id="IPR052027">
    <property type="entry name" value="PspC"/>
</dbReference>
<feature type="transmembrane region" description="Helical" evidence="6">
    <location>
        <begin position="34"/>
        <end position="57"/>
    </location>
</feature>
<keyword evidence="9" id="KW-1185">Reference proteome</keyword>
<keyword evidence="2" id="KW-1003">Cell membrane</keyword>
<feature type="domain" description="Phage shock protein PspC N-terminal" evidence="7">
    <location>
        <begin position="3"/>
        <end position="60"/>
    </location>
</feature>
<evidence type="ECO:0000256" key="6">
    <source>
        <dbReference type="SAM" id="Phobius"/>
    </source>
</evidence>
<dbReference type="PANTHER" id="PTHR33885:SF3">
    <property type="entry name" value="PHAGE SHOCK PROTEIN C"/>
    <property type="match status" value="1"/>
</dbReference>
<accession>A0ABX0Z064</accession>
<comment type="caution">
    <text evidence="8">The sequence shown here is derived from an EMBL/GenBank/DDBJ whole genome shotgun (WGS) entry which is preliminary data.</text>
</comment>
<evidence type="ECO:0000259" key="7">
    <source>
        <dbReference type="Pfam" id="PF04024"/>
    </source>
</evidence>
<evidence type="ECO:0000256" key="2">
    <source>
        <dbReference type="ARBA" id="ARBA00022475"/>
    </source>
</evidence>
<protein>
    <submittedName>
        <fullName evidence="8">PspC domain-containing protein</fullName>
    </submittedName>
</protein>
<sequence length="67" mass="7656">MSRRLVRPRQGRMIAGVCAGLAQRFGWSAGFVRLLFLLSLLLPGTQVIVYAILWILMPNEDRYVTTY</sequence>
<keyword evidence="5 6" id="KW-0472">Membrane</keyword>
<evidence type="ECO:0000256" key="1">
    <source>
        <dbReference type="ARBA" id="ARBA00004162"/>
    </source>
</evidence>
<dbReference type="Pfam" id="PF04024">
    <property type="entry name" value="PspC"/>
    <property type="match status" value="1"/>
</dbReference>
<evidence type="ECO:0000256" key="4">
    <source>
        <dbReference type="ARBA" id="ARBA00022989"/>
    </source>
</evidence>
<reference evidence="8 9" key="1">
    <citation type="submission" date="2020-03" db="EMBL/GenBank/DDBJ databases">
        <title>WGS of actinomycetes isolated from Thailand.</title>
        <authorList>
            <person name="Thawai C."/>
        </authorList>
    </citation>
    <scope>NUCLEOTIDE SEQUENCE [LARGE SCALE GENOMIC DNA]</scope>
    <source>
        <strain evidence="8 9">HSS6-12</strain>
    </source>
</reference>
<proteinExistence type="predicted"/>
<dbReference type="PANTHER" id="PTHR33885">
    <property type="entry name" value="PHAGE SHOCK PROTEIN C"/>
    <property type="match status" value="1"/>
</dbReference>
<comment type="subcellular location">
    <subcellularLocation>
        <location evidence="1">Cell membrane</location>
        <topology evidence="1">Single-pass membrane protein</topology>
    </subcellularLocation>
</comment>
<evidence type="ECO:0000313" key="9">
    <source>
        <dbReference type="Proteomes" id="UP000783871"/>
    </source>
</evidence>
<keyword evidence="4 6" id="KW-1133">Transmembrane helix</keyword>
<dbReference type="EMBL" id="JAATEO010000003">
    <property type="protein sequence ID" value="NJP31137.1"/>
    <property type="molecule type" value="Genomic_DNA"/>
</dbReference>
<keyword evidence="3 6" id="KW-0812">Transmembrane</keyword>
<dbReference type="InterPro" id="IPR007168">
    <property type="entry name" value="Phageshock_PspC_N"/>
</dbReference>
<evidence type="ECO:0000256" key="5">
    <source>
        <dbReference type="ARBA" id="ARBA00023136"/>
    </source>
</evidence>
<organism evidence="8 9">
    <name type="scientific">Micromonospora thermarum</name>
    <dbReference type="NCBI Taxonomy" id="2720024"/>
    <lineage>
        <taxon>Bacteria</taxon>
        <taxon>Bacillati</taxon>
        <taxon>Actinomycetota</taxon>
        <taxon>Actinomycetes</taxon>
        <taxon>Micromonosporales</taxon>
        <taxon>Micromonosporaceae</taxon>
        <taxon>Micromonospora</taxon>
    </lineage>
</organism>
<dbReference type="Proteomes" id="UP000783871">
    <property type="component" value="Unassembled WGS sequence"/>
</dbReference>